<dbReference type="Proteomes" id="UP000185093">
    <property type="component" value="Unassembled WGS sequence"/>
</dbReference>
<comment type="caution">
    <text evidence="2">The sequence shown here is derived from an EMBL/GenBank/DDBJ whole genome shotgun (WGS) entry which is preliminary data.</text>
</comment>
<protein>
    <recommendedName>
        <fullName evidence="4">Methionine and alanine importer, small subunit</fullName>
    </recommendedName>
</protein>
<evidence type="ECO:0000313" key="3">
    <source>
        <dbReference type="Proteomes" id="UP000185093"/>
    </source>
</evidence>
<dbReference type="NCBIfam" id="NF033493">
    <property type="entry name" value="MetS_like_NSS"/>
    <property type="match status" value="1"/>
</dbReference>
<name>A0ABY1JDU3_9BACT</name>
<keyword evidence="3" id="KW-1185">Reference proteome</keyword>
<gene>
    <name evidence="2" type="ORF">SAMN05444368_1263</name>
</gene>
<dbReference type="RefSeq" id="WP_143228347.1">
    <property type="nucleotide sequence ID" value="NZ_FSQZ01000001.1"/>
</dbReference>
<evidence type="ECO:0000256" key="1">
    <source>
        <dbReference type="SAM" id="Phobius"/>
    </source>
</evidence>
<feature type="transmembrane region" description="Helical" evidence="1">
    <location>
        <begin position="6"/>
        <end position="28"/>
    </location>
</feature>
<proteinExistence type="predicted"/>
<keyword evidence="1" id="KW-0812">Transmembrane</keyword>
<accession>A0ABY1JDU3</accession>
<sequence length="38" mass="4180">MSTGSLITMIVILGLVWGGTLYFMNVAFSSERKKAQTK</sequence>
<keyword evidence="1" id="KW-0472">Membrane</keyword>
<dbReference type="EMBL" id="FSQZ01000001">
    <property type="protein sequence ID" value="SIN69601.1"/>
    <property type="molecule type" value="Genomic_DNA"/>
</dbReference>
<organism evidence="2 3">
    <name type="scientific">Acetomicrobium flavidum</name>
    <dbReference type="NCBI Taxonomy" id="49896"/>
    <lineage>
        <taxon>Bacteria</taxon>
        <taxon>Thermotogati</taxon>
        <taxon>Synergistota</taxon>
        <taxon>Synergistia</taxon>
        <taxon>Synergistales</taxon>
        <taxon>Acetomicrobiaceae</taxon>
        <taxon>Acetomicrobium</taxon>
    </lineage>
</organism>
<evidence type="ECO:0000313" key="2">
    <source>
        <dbReference type="EMBL" id="SIN69601.1"/>
    </source>
</evidence>
<keyword evidence="1" id="KW-1133">Transmembrane helix</keyword>
<reference evidence="2 3" key="1">
    <citation type="submission" date="2016-11" db="EMBL/GenBank/DDBJ databases">
        <authorList>
            <person name="Varghese N."/>
            <person name="Submissions S."/>
        </authorList>
    </citation>
    <scope>NUCLEOTIDE SEQUENCE [LARGE SCALE GENOMIC DNA]</scope>
    <source>
        <strain evidence="2 3">DSM 20664</strain>
    </source>
</reference>
<evidence type="ECO:0008006" key="4">
    <source>
        <dbReference type="Google" id="ProtNLM"/>
    </source>
</evidence>